<dbReference type="EMBL" id="MT144194">
    <property type="protein sequence ID" value="QJA50427.1"/>
    <property type="molecule type" value="Genomic_DNA"/>
</dbReference>
<proteinExistence type="predicted"/>
<evidence type="ECO:0000259" key="1">
    <source>
        <dbReference type="Pfam" id="PF04321"/>
    </source>
</evidence>
<accession>A0A6H1ZSY5</accession>
<dbReference type="PANTHER" id="PTHR10491:SF4">
    <property type="entry name" value="METHIONINE ADENOSYLTRANSFERASE 2 SUBUNIT BETA"/>
    <property type="match status" value="1"/>
</dbReference>
<dbReference type="InterPro" id="IPR005913">
    <property type="entry name" value="dTDP_dehydrorham_reduct"/>
</dbReference>
<dbReference type="PANTHER" id="PTHR10491">
    <property type="entry name" value="DTDP-4-DEHYDRORHAMNOSE REDUCTASE"/>
    <property type="match status" value="1"/>
</dbReference>
<dbReference type="GO" id="GO:0008831">
    <property type="term" value="F:dTDP-4-dehydrorhamnose reductase activity"/>
    <property type="evidence" value="ECO:0007669"/>
    <property type="project" value="TreeGrafter"/>
</dbReference>
<dbReference type="Pfam" id="PF04321">
    <property type="entry name" value="RmlD_sub_bind"/>
    <property type="match status" value="1"/>
</dbReference>
<name>A0A6H1ZSY5_9ZZZZ</name>
<feature type="domain" description="RmlD-like substrate binding" evidence="1">
    <location>
        <begin position="1"/>
        <end position="280"/>
    </location>
</feature>
<dbReference type="InterPro" id="IPR029903">
    <property type="entry name" value="RmlD-like-bd"/>
</dbReference>
<dbReference type="SUPFAM" id="SSF51735">
    <property type="entry name" value="NAD(P)-binding Rossmann-fold domains"/>
    <property type="match status" value="1"/>
</dbReference>
<dbReference type="Gene3D" id="3.40.50.720">
    <property type="entry name" value="NAD(P)-binding Rossmann-like Domain"/>
    <property type="match status" value="1"/>
</dbReference>
<gene>
    <name evidence="2" type="ORF">TM448A01760_0013</name>
</gene>
<dbReference type="AlphaFoldDB" id="A0A6H1ZSY5"/>
<evidence type="ECO:0000313" key="2">
    <source>
        <dbReference type="EMBL" id="QJA50427.1"/>
    </source>
</evidence>
<reference evidence="2" key="1">
    <citation type="submission" date="2020-03" db="EMBL/GenBank/DDBJ databases">
        <title>The deep terrestrial virosphere.</title>
        <authorList>
            <person name="Holmfeldt K."/>
            <person name="Nilsson E."/>
            <person name="Simone D."/>
            <person name="Lopez-Fernandez M."/>
            <person name="Wu X."/>
            <person name="de Brujin I."/>
            <person name="Lundin D."/>
            <person name="Andersson A."/>
            <person name="Bertilsson S."/>
            <person name="Dopson M."/>
        </authorList>
    </citation>
    <scope>NUCLEOTIDE SEQUENCE</scope>
    <source>
        <strain evidence="2">TM448A01760</strain>
    </source>
</reference>
<organism evidence="2">
    <name type="scientific">viral metagenome</name>
    <dbReference type="NCBI Taxonomy" id="1070528"/>
    <lineage>
        <taxon>unclassified sequences</taxon>
        <taxon>metagenomes</taxon>
        <taxon>organismal metagenomes</taxon>
    </lineage>
</organism>
<dbReference type="GO" id="GO:0019305">
    <property type="term" value="P:dTDP-rhamnose biosynthetic process"/>
    <property type="evidence" value="ECO:0007669"/>
    <property type="project" value="TreeGrafter"/>
</dbReference>
<dbReference type="CDD" id="cd05254">
    <property type="entry name" value="dTDP_HR_like_SDR_e"/>
    <property type="match status" value="1"/>
</dbReference>
<sequence>MKVLITGAAGQLGQALVREAARRGFEAVASDLGELDITDCQAVGDYLDTHHPQVVINAASATRVDDLEQDPDLALKVNSLGPRNLAVACRCLGLKLVQVSTDYVFDGAKAAPYVEWDPPRPLSVYGLSKLLGEEAVRQQCPDHFIVRTAWLYGLPGPNFVTAVLARGRSLSPGEELPVVHDQRGTPTSTLALAPQLLALAQTQVFGTYHATCQGETTWFEFACLILKRAGLQVRVRPCATSEYPRPAPRPLNSVLENRLLRLAGLDLMTPWQEAYNQFWDLYGEQL</sequence>
<dbReference type="Gene3D" id="3.90.25.10">
    <property type="entry name" value="UDP-galactose 4-epimerase, domain 1"/>
    <property type="match status" value="1"/>
</dbReference>
<dbReference type="InterPro" id="IPR036291">
    <property type="entry name" value="NAD(P)-bd_dom_sf"/>
</dbReference>
<dbReference type="GO" id="GO:0005829">
    <property type="term" value="C:cytosol"/>
    <property type="evidence" value="ECO:0007669"/>
    <property type="project" value="TreeGrafter"/>
</dbReference>
<protein>
    <submittedName>
        <fullName evidence="2">Putative dTDP-4-dehydrorhamnose reductase</fullName>
    </submittedName>
</protein>
<dbReference type="NCBIfam" id="TIGR01214">
    <property type="entry name" value="rmlD"/>
    <property type="match status" value="1"/>
</dbReference>